<dbReference type="RefSeq" id="XP_069232722.1">
    <property type="nucleotide sequence ID" value="XM_069370109.1"/>
</dbReference>
<protein>
    <recommendedName>
        <fullName evidence="3">Phytanoyl-CoA dioxygenase</fullName>
    </recommendedName>
</protein>
<accession>A0AB34KXK5</accession>
<dbReference type="Gene3D" id="2.60.120.620">
    <property type="entry name" value="q2cbj1_9rhob like domain"/>
    <property type="match status" value="1"/>
</dbReference>
<reference evidence="1 2" key="1">
    <citation type="journal article" date="2020" name="Microbiol. Resour. Announc.">
        <title>Draft Genome Sequence of a Cladosporium Species Isolated from the Mesophotic Ascidian Didemnum maculosum.</title>
        <authorList>
            <person name="Gioti A."/>
            <person name="Siaperas R."/>
            <person name="Nikolaivits E."/>
            <person name="Le Goff G."/>
            <person name="Ouazzani J."/>
            <person name="Kotoulas G."/>
            <person name="Topakas E."/>
        </authorList>
    </citation>
    <scope>NUCLEOTIDE SEQUENCE [LARGE SCALE GENOMIC DNA]</scope>
    <source>
        <strain evidence="1 2">TM138-S3</strain>
    </source>
</reference>
<sequence length="291" mass="32345">MPTPPPDLRSLLASQGYIVVPSNLTPTTLAALRAISHNATTLSRAGKWPHIRTLPRQFPPWPSDPSLGIWGVQQLMNPALPGHELFTQTYFSAATIATVKQLLGPGCEDAQLVMELFNLLVAPDEDFELRWHRDDIPPSASAEEELERLRQPAWHAQWNLALHEDESLILVPGSHARARTEAERGAGPYDVLPGEIRVKLAPGEMAFYNNNILHRGAYRKDVERMTLHGSMGHVEGGALRARNVLQHGRGWIGRVDLGGLEGEERRRAEGMRDRLVALGSRFEETGFSQDD</sequence>
<dbReference type="EMBL" id="JAAQHG020000004">
    <property type="protein sequence ID" value="KAL1589617.1"/>
    <property type="molecule type" value="Genomic_DNA"/>
</dbReference>
<name>A0AB34KXK5_9PEZI</name>
<dbReference type="SUPFAM" id="SSF51197">
    <property type="entry name" value="Clavaminate synthase-like"/>
    <property type="match status" value="1"/>
</dbReference>
<dbReference type="PANTHER" id="PTHR40470">
    <property type="entry name" value="PHYTANOYL-COA DIOXYGENASE FAMILY PROTEIN (AFU_ORTHOLOGUE AFUA_2G15850)"/>
    <property type="match status" value="1"/>
</dbReference>
<dbReference type="AlphaFoldDB" id="A0AB34KXK5"/>
<gene>
    <name evidence="1" type="ORF">WHR41_01503</name>
</gene>
<evidence type="ECO:0008006" key="3">
    <source>
        <dbReference type="Google" id="ProtNLM"/>
    </source>
</evidence>
<dbReference type="Proteomes" id="UP000803884">
    <property type="component" value="Unassembled WGS sequence"/>
</dbReference>
<organism evidence="1 2">
    <name type="scientific">Cladosporium halotolerans</name>
    <dbReference type="NCBI Taxonomy" id="1052096"/>
    <lineage>
        <taxon>Eukaryota</taxon>
        <taxon>Fungi</taxon>
        <taxon>Dikarya</taxon>
        <taxon>Ascomycota</taxon>
        <taxon>Pezizomycotina</taxon>
        <taxon>Dothideomycetes</taxon>
        <taxon>Dothideomycetidae</taxon>
        <taxon>Cladosporiales</taxon>
        <taxon>Cladosporiaceae</taxon>
        <taxon>Cladosporium</taxon>
    </lineage>
</organism>
<proteinExistence type="predicted"/>
<dbReference type="PANTHER" id="PTHR40470:SF1">
    <property type="entry name" value="PHYTANOYL-COA DIOXYGENASE FAMILY PROTEIN (AFU_ORTHOLOGUE AFUA_2G15850)"/>
    <property type="match status" value="1"/>
</dbReference>
<evidence type="ECO:0000313" key="1">
    <source>
        <dbReference type="EMBL" id="KAL1589617.1"/>
    </source>
</evidence>
<evidence type="ECO:0000313" key="2">
    <source>
        <dbReference type="Proteomes" id="UP000803884"/>
    </source>
</evidence>
<keyword evidence="2" id="KW-1185">Reference proteome</keyword>
<dbReference type="GeneID" id="96002947"/>
<comment type="caution">
    <text evidence="1">The sequence shown here is derived from an EMBL/GenBank/DDBJ whole genome shotgun (WGS) entry which is preliminary data.</text>
</comment>